<sequence length="885" mass="95738">MSNKSTLSATASAFPNKEVDMMLRKVTGPSYREGGGPAYEKAKMVLRRPTPDSEAIASSDDDHEGPLAHRQNTANSLLVRRPSTSSGGWLQDFPSMRKFSLPSGALTGSQPTTPASEHPQQPQQARASTAATGFAWNTNSFGASQGSARSKEFVPSPTSAQPPALPSPTDDDEADDGIGFLLNQSNPTRKFQRSQSYSVGQADIENSPIAQFSNRRGSALRPRSSKPSLLGDSLSQLREDDIDDVESSNGSEHGVRLPSGYYEREVLKHIAKQDTHLPKQELINMKQPALARHSRVATGSPLSQQRQKTPIKFHHTDFAIEEVEDSETLPNPPKLPIGRRFSEHVGVMSSGSDAGQLGDNAKKPQWSSLAGFNDPLAARRHSVHQVPNNYGGGGFGNSYQPPSNLHNPLEIDEDRDEAGSPAPMPFEEFDTTAYFKGHGVASRVLNAAAITAAHPDPAIPRSANPISSNPYQVPSVLGRPGRRLYVVAFKCNRAAIYYVYDNTGLEIRNGDLVIVEGDRGCDLGQVTHSDISLEDAKIAAAEANDQHFRWLVMFSQYSLSGAASDHNMLGALARANGFPNMNRATLTSMVAQQEVDAKPRMIKRVAQHHEVLQLREKEGMEAKAKRLGAIKAAEHKLPMEILDAEYQADMHKLTYYYYAEAYVNFNELVTDLFKQYKVRIWMSAVNPASVVNPAGLTQVPPPSAIGPGAILPSRTPASTLPIGPGFGPSSYRPTEQSTRVPFSAAQTNYEEASYYPFAHQLAGYPAQGSYGMANPYANSQQEMYGRYPQYNPMGGYPQGTASGSPMNYGAYYPPTTYSSSPAFQGAAATPAWRALASSAGYQPRYSSAGTSSGGYGNGYTAASTSAYDPSLLAAMHNLSFLNQGN</sequence>
<protein>
    <recommendedName>
        <fullName evidence="2">PSP1 C-terminal domain-containing protein</fullName>
    </recommendedName>
</protein>
<evidence type="ECO:0000313" key="4">
    <source>
        <dbReference type="Proteomes" id="UP000799779"/>
    </source>
</evidence>
<dbReference type="PANTHER" id="PTHR43830:SF3">
    <property type="entry name" value="PROTEIN PSP1"/>
    <property type="match status" value="1"/>
</dbReference>
<dbReference type="OrthoDB" id="243127at2759"/>
<feature type="region of interest" description="Disordered" evidence="1">
    <location>
        <begin position="384"/>
        <end position="423"/>
    </location>
</feature>
<feature type="region of interest" description="Disordered" evidence="1">
    <location>
        <begin position="347"/>
        <end position="368"/>
    </location>
</feature>
<keyword evidence="4" id="KW-1185">Reference proteome</keyword>
<accession>A0A6A5WNT4</accession>
<dbReference type="AlphaFoldDB" id="A0A6A5WNT4"/>
<dbReference type="InterPro" id="IPR007557">
    <property type="entry name" value="PSP1_C"/>
</dbReference>
<dbReference type="PROSITE" id="PS51411">
    <property type="entry name" value="PSP1_C"/>
    <property type="match status" value="1"/>
</dbReference>
<reference evidence="3" key="1">
    <citation type="journal article" date="2020" name="Stud. Mycol.">
        <title>101 Dothideomycetes genomes: a test case for predicting lifestyles and emergence of pathogens.</title>
        <authorList>
            <person name="Haridas S."/>
            <person name="Albert R."/>
            <person name="Binder M."/>
            <person name="Bloem J."/>
            <person name="Labutti K."/>
            <person name="Salamov A."/>
            <person name="Andreopoulos B."/>
            <person name="Baker S."/>
            <person name="Barry K."/>
            <person name="Bills G."/>
            <person name="Bluhm B."/>
            <person name="Cannon C."/>
            <person name="Castanera R."/>
            <person name="Culley D."/>
            <person name="Daum C."/>
            <person name="Ezra D."/>
            <person name="Gonzalez J."/>
            <person name="Henrissat B."/>
            <person name="Kuo A."/>
            <person name="Liang C."/>
            <person name="Lipzen A."/>
            <person name="Lutzoni F."/>
            <person name="Magnuson J."/>
            <person name="Mondo S."/>
            <person name="Nolan M."/>
            <person name="Ohm R."/>
            <person name="Pangilinan J."/>
            <person name="Park H.-J."/>
            <person name="Ramirez L."/>
            <person name="Alfaro M."/>
            <person name="Sun H."/>
            <person name="Tritt A."/>
            <person name="Yoshinaga Y."/>
            <person name="Zwiers L.-H."/>
            <person name="Turgeon B."/>
            <person name="Goodwin S."/>
            <person name="Spatafora J."/>
            <person name="Crous P."/>
            <person name="Grigoriev I."/>
        </authorList>
    </citation>
    <scope>NUCLEOTIDE SEQUENCE</scope>
    <source>
        <strain evidence="3">CBS 123094</strain>
    </source>
</reference>
<dbReference type="GO" id="GO:0005737">
    <property type="term" value="C:cytoplasm"/>
    <property type="evidence" value="ECO:0007669"/>
    <property type="project" value="TreeGrafter"/>
</dbReference>
<feature type="domain" description="PSP1 C-terminal" evidence="2">
    <location>
        <begin position="600"/>
        <end position="685"/>
    </location>
</feature>
<feature type="compositionally biased region" description="Polar residues" evidence="1">
    <location>
        <begin position="182"/>
        <end position="199"/>
    </location>
</feature>
<feature type="compositionally biased region" description="Polar residues" evidence="1">
    <location>
        <begin position="70"/>
        <end position="88"/>
    </location>
</feature>
<name>A0A6A5WNT4_9PLEO</name>
<gene>
    <name evidence="3" type="ORF">P154DRAFT_153803</name>
</gene>
<evidence type="ECO:0000256" key="1">
    <source>
        <dbReference type="SAM" id="MobiDB-lite"/>
    </source>
</evidence>
<proteinExistence type="predicted"/>
<dbReference type="InterPro" id="IPR047767">
    <property type="entry name" value="PSP1-like"/>
</dbReference>
<evidence type="ECO:0000259" key="2">
    <source>
        <dbReference type="PROSITE" id="PS51411"/>
    </source>
</evidence>
<feature type="region of interest" description="Disordered" evidence="1">
    <location>
        <begin position="27"/>
        <end position="256"/>
    </location>
</feature>
<dbReference type="Pfam" id="PF04468">
    <property type="entry name" value="PSP1"/>
    <property type="match status" value="1"/>
</dbReference>
<evidence type="ECO:0000313" key="3">
    <source>
        <dbReference type="EMBL" id="KAF2001841.1"/>
    </source>
</evidence>
<dbReference type="PANTHER" id="PTHR43830">
    <property type="entry name" value="PROTEIN PSP1"/>
    <property type="match status" value="1"/>
</dbReference>
<dbReference type="Proteomes" id="UP000799779">
    <property type="component" value="Unassembled WGS sequence"/>
</dbReference>
<dbReference type="EMBL" id="ML977580">
    <property type="protein sequence ID" value="KAF2001841.1"/>
    <property type="molecule type" value="Genomic_DNA"/>
</dbReference>
<organism evidence="3 4">
    <name type="scientific">Amniculicola lignicola CBS 123094</name>
    <dbReference type="NCBI Taxonomy" id="1392246"/>
    <lineage>
        <taxon>Eukaryota</taxon>
        <taxon>Fungi</taxon>
        <taxon>Dikarya</taxon>
        <taxon>Ascomycota</taxon>
        <taxon>Pezizomycotina</taxon>
        <taxon>Dothideomycetes</taxon>
        <taxon>Pleosporomycetidae</taxon>
        <taxon>Pleosporales</taxon>
        <taxon>Amniculicolaceae</taxon>
        <taxon>Amniculicola</taxon>
    </lineage>
</organism>
<feature type="compositionally biased region" description="Polar residues" evidence="1">
    <location>
        <begin position="106"/>
        <end position="148"/>
    </location>
</feature>